<keyword evidence="6 11" id="KW-0862">Zinc</keyword>
<dbReference type="InterPro" id="IPR012934">
    <property type="entry name" value="Znf_AD"/>
</dbReference>
<evidence type="ECO:0000259" key="13">
    <source>
        <dbReference type="PROSITE" id="PS51915"/>
    </source>
</evidence>
<dbReference type="Gene3D" id="3.30.160.60">
    <property type="entry name" value="Classic Zinc Finger"/>
    <property type="match status" value="4"/>
</dbReference>
<feature type="domain" description="ZAD" evidence="13">
    <location>
        <begin position="11"/>
        <end position="86"/>
    </location>
</feature>
<dbReference type="FunFam" id="3.30.160.60:FF:000614">
    <property type="entry name" value="Zinc finger protein 142"/>
    <property type="match status" value="1"/>
</dbReference>
<evidence type="ECO:0000256" key="11">
    <source>
        <dbReference type="PROSITE-ProRule" id="PRU01263"/>
    </source>
</evidence>
<dbReference type="Proteomes" id="UP001353858">
    <property type="component" value="Unassembled WGS sequence"/>
</dbReference>
<dbReference type="SMART" id="SM00355">
    <property type="entry name" value="ZnF_C2H2"/>
    <property type="match status" value="4"/>
</dbReference>
<name>A0AAN7P5B7_9COLE</name>
<feature type="domain" description="C2H2-type" evidence="12">
    <location>
        <begin position="252"/>
        <end position="276"/>
    </location>
</feature>
<keyword evidence="15" id="KW-1185">Reference proteome</keyword>
<dbReference type="GO" id="GO:0000978">
    <property type="term" value="F:RNA polymerase II cis-regulatory region sequence-specific DNA binding"/>
    <property type="evidence" value="ECO:0007669"/>
    <property type="project" value="TreeGrafter"/>
</dbReference>
<dbReference type="InterPro" id="IPR036236">
    <property type="entry name" value="Znf_C2H2_sf"/>
</dbReference>
<evidence type="ECO:0000256" key="2">
    <source>
        <dbReference type="ARBA" id="ARBA00007746"/>
    </source>
</evidence>
<protein>
    <submittedName>
        <fullName evidence="14">Uncharacterized protein</fullName>
    </submittedName>
</protein>
<evidence type="ECO:0000256" key="8">
    <source>
        <dbReference type="ARBA" id="ARBA00023242"/>
    </source>
</evidence>
<comment type="similarity">
    <text evidence="2">Belongs to the hunchback C2H2-type zinc-finger protein family.</text>
</comment>
<keyword evidence="4" id="KW-0677">Repeat</keyword>
<dbReference type="PROSITE" id="PS50157">
    <property type="entry name" value="ZINC_FINGER_C2H2_2"/>
    <property type="match status" value="4"/>
</dbReference>
<accession>A0AAN7P5B7</accession>
<evidence type="ECO:0000256" key="5">
    <source>
        <dbReference type="ARBA" id="ARBA00022771"/>
    </source>
</evidence>
<comment type="subcellular location">
    <subcellularLocation>
        <location evidence="1">Nucleus</location>
    </subcellularLocation>
</comment>
<dbReference type="SMART" id="SM00868">
    <property type="entry name" value="zf-AD"/>
    <property type="match status" value="1"/>
</dbReference>
<dbReference type="GO" id="GO:0008270">
    <property type="term" value="F:zinc ion binding"/>
    <property type="evidence" value="ECO:0007669"/>
    <property type="project" value="UniProtKB-UniRule"/>
</dbReference>
<dbReference type="SUPFAM" id="SSF57667">
    <property type="entry name" value="beta-beta-alpha zinc fingers"/>
    <property type="match status" value="2"/>
</dbReference>
<reference evidence="15" key="1">
    <citation type="submission" date="2023-01" db="EMBL/GenBank/DDBJ databases">
        <title>Key to firefly adult light organ development and bioluminescence: homeobox transcription factors regulate luciferase expression and transportation to peroxisome.</title>
        <authorList>
            <person name="Fu X."/>
        </authorList>
    </citation>
    <scope>NUCLEOTIDE SEQUENCE [LARGE SCALE GENOMIC DNA]</scope>
</reference>
<dbReference type="FunFam" id="3.30.160.60:FF:000446">
    <property type="entry name" value="Zinc finger protein"/>
    <property type="match status" value="1"/>
</dbReference>
<gene>
    <name evidence="14" type="ORF">RN001_014061</name>
</gene>
<dbReference type="InterPro" id="IPR050527">
    <property type="entry name" value="Snail/Krueppel_Znf"/>
</dbReference>
<keyword evidence="5 10" id="KW-0863">Zinc-finger</keyword>
<dbReference type="GO" id="GO:0005634">
    <property type="term" value="C:nucleus"/>
    <property type="evidence" value="ECO:0007669"/>
    <property type="project" value="UniProtKB-SubCell"/>
</dbReference>
<evidence type="ECO:0000259" key="12">
    <source>
        <dbReference type="PROSITE" id="PS50157"/>
    </source>
</evidence>
<evidence type="ECO:0000256" key="7">
    <source>
        <dbReference type="ARBA" id="ARBA00023125"/>
    </source>
</evidence>
<dbReference type="GO" id="GO:0000981">
    <property type="term" value="F:DNA-binding transcription factor activity, RNA polymerase II-specific"/>
    <property type="evidence" value="ECO:0007669"/>
    <property type="project" value="TreeGrafter"/>
</dbReference>
<keyword evidence="7" id="KW-0238">DNA-binding</keyword>
<feature type="domain" description="C2H2-type" evidence="12">
    <location>
        <begin position="196"/>
        <end position="223"/>
    </location>
</feature>
<evidence type="ECO:0000256" key="4">
    <source>
        <dbReference type="ARBA" id="ARBA00022737"/>
    </source>
</evidence>
<comment type="caution">
    <text evidence="14">The sequence shown here is derived from an EMBL/GenBank/DDBJ whole genome shotgun (WGS) entry which is preliminary data.</text>
</comment>
<feature type="binding site" evidence="11">
    <location>
        <position position="13"/>
    </location>
    <ligand>
        <name>Zn(2+)</name>
        <dbReference type="ChEBI" id="CHEBI:29105"/>
    </ligand>
</feature>
<feature type="domain" description="C2H2-type" evidence="12">
    <location>
        <begin position="224"/>
        <end position="251"/>
    </location>
</feature>
<evidence type="ECO:0000256" key="6">
    <source>
        <dbReference type="ARBA" id="ARBA00022833"/>
    </source>
</evidence>
<evidence type="ECO:0000256" key="1">
    <source>
        <dbReference type="ARBA" id="ARBA00004123"/>
    </source>
</evidence>
<organism evidence="14 15">
    <name type="scientific">Aquatica leii</name>
    <dbReference type="NCBI Taxonomy" id="1421715"/>
    <lineage>
        <taxon>Eukaryota</taxon>
        <taxon>Metazoa</taxon>
        <taxon>Ecdysozoa</taxon>
        <taxon>Arthropoda</taxon>
        <taxon>Hexapoda</taxon>
        <taxon>Insecta</taxon>
        <taxon>Pterygota</taxon>
        <taxon>Neoptera</taxon>
        <taxon>Endopterygota</taxon>
        <taxon>Coleoptera</taxon>
        <taxon>Polyphaga</taxon>
        <taxon>Elateriformia</taxon>
        <taxon>Elateroidea</taxon>
        <taxon>Lampyridae</taxon>
        <taxon>Luciolinae</taxon>
        <taxon>Aquatica</taxon>
    </lineage>
</organism>
<evidence type="ECO:0000256" key="9">
    <source>
        <dbReference type="ARBA" id="ARBA00037948"/>
    </source>
</evidence>
<keyword evidence="3 11" id="KW-0479">Metal-binding</keyword>
<dbReference type="FunFam" id="3.30.160.60:FF:000448">
    <property type="entry name" value="RE1-silencing transcription factor A"/>
    <property type="match status" value="1"/>
</dbReference>
<evidence type="ECO:0000256" key="3">
    <source>
        <dbReference type="ARBA" id="ARBA00022723"/>
    </source>
</evidence>
<dbReference type="InterPro" id="IPR013087">
    <property type="entry name" value="Znf_C2H2_type"/>
</dbReference>
<dbReference type="PANTHER" id="PTHR24388">
    <property type="entry name" value="ZINC FINGER PROTEIN"/>
    <property type="match status" value="1"/>
</dbReference>
<evidence type="ECO:0000313" key="15">
    <source>
        <dbReference type="Proteomes" id="UP001353858"/>
    </source>
</evidence>
<feature type="binding site" evidence="11">
    <location>
        <position position="16"/>
    </location>
    <ligand>
        <name>Zn(2+)</name>
        <dbReference type="ChEBI" id="CHEBI:29105"/>
    </ligand>
</feature>
<dbReference type="EMBL" id="JARPUR010000006">
    <property type="protein sequence ID" value="KAK4874701.1"/>
    <property type="molecule type" value="Genomic_DNA"/>
</dbReference>
<keyword evidence="8" id="KW-0539">Nucleus</keyword>
<proteinExistence type="inferred from homology"/>
<feature type="binding site" evidence="11">
    <location>
        <position position="59"/>
    </location>
    <ligand>
        <name>Zn(2+)</name>
        <dbReference type="ChEBI" id="CHEBI:29105"/>
    </ligand>
</feature>
<comment type="similarity">
    <text evidence="9">Belongs to the snail C2H2-type zinc-finger protein family.</text>
</comment>
<evidence type="ECO:0000256" key="10">
    <source>
        <dbReference type="PROSITE-ProRule" id="PRU00042"/>
    </source>
</evidence>
<evidence type="ECO:0000313" key="14">
    <source>
        <dbReference type="EMBL" id="KAK4874701.1"/>
    </source>
</evidence>
<dbReference type="AlphaFoldDB" id="A0AAN7P5B7"/>
<dbReference type="PANTHER" id="PTHR24388:SF54">
    <property type="entry name" value="PROTEIN ESCARGOT"/>
    <property type="match status" value="1"/>
</dbReference>
<sequence length="276" mass="32648">MYENMGEKSTKFCRICLLEIVETEQYYFLNNDNKLMLQFKLLNLLPDIDLNITSNPIACNGCMTAIEEIYEFKQLCLQTETILRNLHQGVIKEELHVDNIKVELSSLQIVSDHYLEINKDVPVCIEEPLNTETYYCYNCKFNTKRKKVLVQHLVFENVTLQNTGRKRFKCNICDYCYATKLGLKTHMHKHTGEKPFTCNICDYSCITKWGLKSHMCKHTAEKLFKCNICDYCSNQRSNLKIHMLKHTGKKPFKCNICDYCSIRLEHLKRHKRHLHW</sequence>
<feature type="binding site" evidence="11">
    <location>
        <position position="62"/>
    </location>
    <ligand>
        <name>Zn(2+)</name>
        <dbReference type="ChEBI" id="CHEBI:29105"/>
    </ligand>
</feature>
<dbReference type="PROSITE" id="PS51915">
    <property type="entry name" value="ZAD"/>
    <property type="match status" value="1"/>
</dbReference>
<dbReference type="PROSITE" id="PS00028">
    <property type="entry name" value="ZINC_FINGER_C2H2_1"/>
    <property type="match status" value="2"/>
</dbReference>
<dbReference type="Pfam" id="PF00096">
    <property type="entry name" value="zf-C2H2"/>
    <property type="match status" value="3"/>
</dbReference>
<feature type="domain" description="C2H2-type" evidence="12">
    <location>
        <begin position="168"/>
        <end position="195"/>
    </location>
</feature>